<protein>
    <recommendedName>
        <fullName evidence="6">RNA polymerase sigma factor 70 region 4 type 2 domain-containing protein</fullName>
    </recommendedName>
</protein>
<dbReference type="InterPro" id="IPR036388">
    <property type="entry name" value="WH-like_DNA-bd_sf"/>
</dbReference>
<dbReference type="SUPFAM" id="SSF88659">
    <property type="entry name" value="Sigma3 and sigma4 domains of RNA polymerase sigma factors"/>
    <property type="match status" value="1"/>
</dbReference>
<organism evidence="7 8">
    <name type="scientific">Actinokineospora fastidiosa</name>
    <dbReference type="NCBI Taxonomy" id="1816"/>
    <lineage>
        <taxon>Bacteria</taxon>
        <taxon>Bacillati</taxon>
        <taxon>Actinomycetota</taxon>
        <taxon>Actinomycetes</taxon>
        <taxon>Pseudonocardiales</taxon>
        <taxon>Pseudonocardiaceae</taxon>
        <taxon>Actinokineospora</taxon>
    </lineage>
</organism>
<dbReference type="Pfam" id="PF08281">
    <property type="entry name" value="Sigma70_r4_2"/>
    <property type="match status" value="1"/>
</dbReference>
<evidence type="ECO:0000256" key="2">
    <source>
        <dbReference type="ARBA" id="ARBA00023015"/>
    </source>
</evidence>
<sequence>MGMPRPRLPIMRKPRLSSSRRPAIPGPRPTSEVRTAIAALPPVQREVLRLRLLEGLSADEVAERLSMTPAAVRLVQHRALTALRAYLASRN</sequence>
<keyword evidence="3" id="KW-0731">Sigma factor</keyword>
<evidence type="ECO:0000256" key="3">
    <source>
        <dbReference type="ARBA" id="ARBA00023082"/>
    </source>
</evidence>
<evidence type="ECO:0000256" key="4">
    <source>
        <dbReference type="ARBA" id="ARBA00023163"/>
    </source>
</evidence>
<reference evidence="7" key="2">
    <citation type="submission" date="2020-09" db="EMBL/GenBank/DDBJ databases">
        <authorList>
            <person name="Sun Q."/>
            <person name="Ohkuma M."/>
        </authorList>
    </citation>
    <scope>NUCLEOTIDE SEQUENCE</scope>
    <source>
        <strain evidence="7">JCM 3276</strain>
    </source>
</reference>
<dbReference type="InterPro" id="IPR013324">
    <property type="entry name" value="RNA_pol_sigma_r3/r4-like"/>
</dbReference>
<gene>
    <name evidence="7" type="ORF">GCM10010171_58930</name>
</gene>
<reference evidence="7" key="1">
    <citation type="journal article" date="2014" name="Int. J. Syst. Evol. Microbiol.">
        <title>Complete genome sequence of Corynebacterium casei LMG S-19264T (=DSM 44701T), isolated from a smear-ripened cheese.</title>
        <authorList>
            <consortium name="US DOE Joint Genome Institute (JGI-PGF)"/>
            <person name="Walter F."/>
            <person name="Albersmeier A."/>
            <person name="Kalinowski J."/>
            <person name="Ruckert C."/>
        </authorList>
    </citation>
    <scope>NUCLEOTIDE SEQUENCE</scope>
    <source>
        <strain evidence="7">JCM 3276</strain>
    </source>
</reference>
<evidence type="ECO:0000313" key="7">
    <source>
        <dbReference type="EMBL" id="GGS56176.1"/>
    </source>
</evidence>
<keyword evidence="4" id="KW-0804">Transcription</keyword>
<dbReference type="InterPro" id="IPR013249">
    <property type="entry name" value="RNA_pol_sigma70_r4_t2"/>
</dbReference>
<proteinExistence type="inferred from homology"/>
<accession>A0A918GT69</accession>
<feature type="domain" description="RNA polymerase sigma factor 70 region 4 type 2" evidence="6">
    <location>
        <begin position="32"/>
        <end position="83"/>
    </location>
</feature>
<evidence type="ECO:0000259" key="6">
    <source>
        <dbReference type="Pfam" id="PF08281"/>
    </source>
</evidence>
<comment type="similarity">
    <text evidence="1">Belongs to the sigma-70 factor family. ECF subfamily.</text>
</comment>
<dbReference type="Gene3D" id="1.10.10.10">
    <property type="entry name" value="Winged helix-like DNA-binding domain superfamily/Winged helix DNA-binding domain"/>
    <property type="match status" value="1"/>
</dbReference>
<evidence type="ECO:0000313" key="8">
    <source>
        <dbReference type="Proteomes" id="UP000660680"/>
    </source>
</evidence>
<dbReference type="GO" id="GO:0016987">
    <property type="term" value="F:sigma factor activity"/>
    <property type="evidence" value="ECO:0007669"/>
    <property type="project" value="UniProtKB-KW"/>
</dbReference>
<dbReference type="EMBL" id="BMRB01000008">
    <property type="protein sequence ID" value="GGS56176.1"/>
    <property type="molecule type" value="Genomic_DNA"/>
</dbReference>
<keyword evidence="8" id="KW-1185">Reference proteome</keyword>
<keyword evidence="2" id="KW-0805">Transcription regulation</keyword>
<dbReference type="CDD" id="cd06171">
    <property type="entry name" value="Sigma70_r4"/>
    <property type="match status" value="1"/>
</dbReference>
<feature type="region of interest" description="Disordered" evidence="5">
    <location>
        <begin position="1"/>
        <end position="31"/>
    </location>
</feature>
<dbReference type="GO" id="GO:0003677">
    <property type="term" value="F:DNA binding"/>
    <property type="evidence" value="ECO:0007669"/>
    <property type="project" value="InterPro"/>
</dbReference>
<evidence type="ECO:0000256" key="5">
    <source>
        <dbReference type="SAM" id="MobiDB-lite"/>
    </source>
</evidence>
<dbReference type="Proteomes" id="UP000660680">
    <property type="component" value="Unassembled WGS sequence"/>
</dbReference>
<dbReference type="AlphaFoldDB" id="A0A918GT69"/>
<comment type="caution">
    <text evidence="7">The sequence shown here is derived from an EMBL/GenBank/DDBJ whole genome shotgun (WGS) entry which is preliminary data.</text>
</comment>
<name>A0A918GT69_9PSEU</name>
<evidence type="ECO:0000256" key="1">
    <source>
        <dbReference type="ARBA" id="ARBA00010641"/>
    </source>
</evidence>
<dbReference type="GO" id="GO:0006352">
    <property type="term" value="P:DNA-templated transcription initiation"/>
    <property type="evidence" value="ECO:0007669"/>
    <property type="project" value="InterPro"/>
</dbReference>